<name>A0A8J6TL06_9BACT</name>
<evidence type="ECO:0000313" key="3">
    <source>
        <dbReference type="Proteomes" id="UP000605201"/>
    </source>
</evidence>
<feature type="region of interest" description="Disordered" evidence="1">
    <location>
        <begin position="129"/>
        <end position="149"/>
    </location>
</feature>
<accession>A0A8J6TL06</accession>
<feature type="compositionally biased region" description="Polar residues" evidence="1">
    <location>
        <begin position="66"/>
        <end position="77"/>
    </location>
</feature>
<organism evidence="2 3">
    <name type="scientific">Candidatus Desulfatibia vada</name>
    <dbReference type="NCBI Taxonomy" id="2841696"/>
    <lineage>
        <taxon>Bacteria</taxon>
        <taxon>Pseudomonadati</taxon>
        <taxon>Thermodesulfobacteriota</taxon>
        <taxon>Desulfobacteria</taxon>
        <taxon>Desulfobacterales</taxon>
        <taxon>Desulfobacterales incertae sedis</taxon>
        <taxon>Candidatus Desulfatibia</taxon>
    </lineage>
</organism>
<dbReference type="Proteomes" id="UP000605201">
    <property type="component" value="Unassembled WGS sequence"/>
</dbReference>
<dbReference type="EMBL" id="JACNIG010000244">
    <property type="protein sequence ID" value="MBC8432709.1"/>
    <property type="molecule type" value="Genomic_DNA"/>
</dbReference>
<evidence type="ECO:0000256" key="1">
    <source>
        <dbReference type="SAM" id="MobiDB-lite"/>
    </source>
</evidence>
<reference evidence="2 3" key="1">
    <citation type="submission" date="2020-08" db="EMBL/GenBank/DDBJ databases">
        <title>Bridging the membrane lipid divide: bacteria of the FCB group superphylum have the potential to synthesize archaeal ether lipids.</title>
        <authorList>
            <person name="Villanueva L."/>
            <person name="Von Meijenfeldt F.A.B."/>
            <person name="Westbye A.B."/>
            <person name="Yadav S."/>
            <person name="Hopmans E.C."/>
            <person name="Dutilh B.E."/>
            <person name="Sinninghe Damste J.S."/>
        </authorList>
    </citation>
    <scope>NUCLEOTIDE SEQUENCE [LARGE SCALE GENOMIC DNA]</scope>
    <source>
        <strain evidence="2">NIOZ-UU17</strain>
    </source>
</reference>
<proteinExistence type="predicted"/>
<protein>
    <submittedName>
        <fullName evidence="2">Uncharacterized protein</fullName>
    </submittedName>
</protein>
<dbReference type="AlphaFoldDB" id="A0A8J6TL06"/>
<sequence>MQSKYSITRLPFGSGFFSLETNKRGVTDALKRRINMVNSINNTFQSLERTEARNPARKDASKTLDKTTGNLEQLNANNTETAIDQTDKVKIASKRSEAMGSNKATLTDHDEALKLLEDIKTSLYEEAEAQNQNPSQVHNLNAENLTGVL</sequence>
<gene>
    <name evidence="2" type="ORF">H8D96_12425</name>
</gene>
<feature type="region of interest" description="Disordered" evidence="1">
    <location>
        <begin position="49"/>
        <end position="77"/>
    </location>
</feature>
<feature type="compositionally biased region" description="Basic and acidic residues" evidence="1">
    <location>
        <begin position="49"/>
        <end position="65"/>
    </location>
</feature>
<comment type="caution">
    <text evidence="2">The sequence shown here is derived from an EMBL/GenBank/DDBJ whole genome shotgun (WGS) entry which is preliminary data.</text>
</comment>
<evidence type="ECO:0000313" key="2">
    <source>
        <dbReference type="EMBL" id="MBC8432709.1"/>
    </source>
</evidence>